<reference evidence="1" key="1">
    <citation type="submission" date="2021-06" db="EMBL/GenBank/DDBJ databases">
        <title>Genome Sequence of Mortierella hyaline Strain SCG-10, a Cold-Adapted, Nitrate-Reducing Fungus Isolated from Soil in Minnesota, USA.</title>
        <authorList>
            <person name="Aldossari N."/>
        </authorList>
    </citation>
    <scope>NUCLEOTIDE SEQUENCE</scope>
    <source>
        <strain evidence="1">SCG-10</strain>
    </source>
</reference>
<evidence type="ECO:0000313" key="1">
    <source>
        <dbReference type="EMBL" id="KAG9064633.1"/>
    </source>
</evidence>
<comment type="caution">
    <text evidence="1">The sequence shown here is derived from an EMBL/GenBank/DDBJ whole genome shotgun (WGS) entry which is preliminary data.</text>
</comment>
<evidence type="ECO:0000313" key="2">
    <source>
        <dbReference type="Proteomes" id="UP000707451"/>
    </source>
</evidence>
<gene>
    <name evidence="1" type="ORF">KI688_002891</name>
</gene>
<accession>A0A9P7XQZ1</accession>
<keyword evidence="2" id="KW-1185">Reference proteome</keyword>
<sequence length="76" mass="8856">MNKHQTRYISNLIEKLCIDVHSISFSTAEISDLQFQDYLDVTGSKNLVFSLKELSIPINLHWHELDAIFRFLGYTP</sequence>
<dbReference type="OrthoDB" id="550575at2759"/>
<proteinExistence type="predicted"/>
<protein>
    <submittedName>
        <fullName evidence="1">Uncharacterized protein</fullName>
    </submittedName>
</protein>
<organism evidence="1 2">
    <name type="scientific">Linnemannia hyalina</name>
    <dbReference type="NCBI Taxonomy" id="64524"/>
    <lineage>
        <taxon>Eukaryota</taxon>
        <taxon>Fungi</taxon>
        <taxon>Fungi incertae sedis</taxon>
        <taxon>Mucoromycota</taxon>
        <taxon>Mortierellomycotina</taxon>
        <taxon>Mortierellomycetes</taxon>
        <taxon>Mortierellales</taxon>
        <taxon>Mortierellaceae</taxon>
        <taxon>Linnemannia</taxon>
    </lineage>
</organism>
<dbReference type="Proteomes" id="UP000707451">
    <property type="component" value="Unassembled WGS sequence"/>
</dbReference>
<dbReference type="EMBL" id="JAHRHY010000013">
    <property type="protein sequence ID" value="KAG9064633.1"/>
    <property type="molecule type" value="Genomic_DNA"/>
</dbReference>
<name>A0A9P7XQZ1_9FUNG</name>
<dbReference type="AlphaFoldDB" id="A0A9P7XQZ1"/>